<dbReference type="PANTHER" id="PTHR11373:SF4">
    <property type="entry name" value="DEOXYNUCLEOSIDE TRIPHOSPHATE TRIPHOSPHOHYDROLASE SAMHD1"/>
    <property type="match status" value="1"/>
</dbReference>
<evidence type="ECO:0000313" key="4">
    <source>
        <dbReference type="Proteomes" id="UP000054097"/>
    </source>
</evidence>
<dbReference type="GO" id="GO:0008832">
    <property type="term" value="F:dGTPase activity"/>
    <property type="evidence" value="ECO:0007669"/>
    <property type="project" value="TreeGrafter"/>
</dbReference>
<evidence type="ECO:0000256" key="1">
    <source>
        <dbReference type="SAM" id="MobiDB-lite"/>
    </source>
</evidence>
<dbReference type="PANTHER" id="PTHR11373">
    <property type="entry name" value="DEOXYNUCLEOSIDE TRIPHOSPHATE TRIPHOSPHOHYDROLASE"/>
    <property type="match status" value="1"/>
</dbReference>
<reference evidence="3 4" key="1">
    <citation type="submission" date="2014-04" db="EMBL/GenBank/DDBJ databases">
        <authorList>
            <consortium name="DOE Joint Genome Institute"/>
            <person name="Kuo A."/>
            <person name="Zuccaro A."/>
            <person name="Kohler A."/>
            <person name="Nagy L.G."/>
            <person name="Floudas D."/>
            <person name="Copeland A."/>
            <person name="Barry K.W."/>
            <person name="Cichocki N."/>
            <person name="Veneault-Fourrey C."/>
            <person name="LaButti K."/>
            <person name="Lindquist E.A."/>
            <person name="Lipzen A."/>
            <person name="Lundell T."/>
            <person name="Morin E."/>
            <person name="Murat C."/>
            <person name="Sun H."/>
            <person name="Tunlid A."/>
            <person name="Henrissat B."/>
            <person name="Grigoriev I.V."/>
            <person name="Hibbett D.S."/>
            <person name="Martin F."/>
            <person name="Nordberg H.P."/>
            <person name="Cantor M.N."/>
            <person name="Hua S.X."/>
        </authorList>
    </citation>
    <scope>NUCLEOTIDE SEQUENCE [LARGE SCALE GENOMIC DNA]</scope>
    <source>
        <strain evidence="3 4">MAFF 305830</strain>
    </source>
</reference>
<dbReference type="OrthoDB" id="9991235at2759"/>
<dbReference type="InterPro" id="IPR045509">
    <property type="entry name" value="HD_assoc_2"/>
</dbReference>
<sequence>MASEPTNLDEEMADREETPLPDIRIIKDPIYDYIEVDSFICQFIVRPQFQRLRGIKQLGTSHFVFPSASHNRFEHCLGVMHLAKMMVEHLALQSGLGITERDSQCVQLAGLLHDLGHGPFSHVFDGQFIPKERPDYDWKHEDASELMFEALLVENDIDLPRKDINFIRDLIAGINRHPENDEKPFLFEIVANKVNGLDVDKFDYIARDTHHIGGNKCSLAALRLIKSSRVIGNHITYSNKDITNVFLVFQERWSLHKRVYTHPASRAIEYMVVDTLLAADPYMKLSQQIDDPSRYIFLTDSVLEEIERSSQPELAASRDIIKRLRTRKLYKCVDSLHLHSGDEIHWKNMVTSQNIAREANLVREAEAETLSQREVTADDIIVDWSFVHFGMKDKNPVELVLFYGKHKPNMAKHARPEEYSQTFPHDFAEVALRVYTRDRSLYGLVQAGFRAVQQQCLTTLTQSSYKTPLRATSTLPESVSTSGGVLYDGNPFTAVPPSFSGPGSPRNKAPRVGGARSGLSTTSSRESPSLVDERQGLSTLGPMTKGASAKRYWEPEDSNVNTLGLQQVKRAKRE</sequence>
<dbReference type="HOGENOM" id="CLU_026821_1_3_1"/>
<dbReference type="Pfam" id="PF01966">
    <property type="entry name" value="HD"/>
    <property type="match status" value="1"/>
</dbReference>
<reference evidence="4" key="2">
    <citation type="submission" date="2015-01" db="EMBL/GenBank/DDBJ databases">
        <title>Evolutionary Origins and Diversification of the Mycorrhizal Mutualists.</title>
        <authorList>
            <consortium name="DOE Joint Genome Institute"/>
            <consortium name="Mycorrhizal Genomics Consortium"/>
            <person name="Kohler A."/>
            <person name="Kuo A."/>
            <person name="Nagy L.G."/>
            <person name="Floudas D."/>
            <person name="Copeland A."/>
            <person name="Barry K.W."/>
            <person name="Cichocki N."/>
            <person name="Veneault-Fourrey C."/>
            <person name="LaButti K."/>
            <person name="Lindquist E.A."/>
            <person name="Lipzen A."/>
            <person name="Lundell T."/>
            <person name="Morin E."/>
            <person name="Murat C."/>
            <person name="Riley R."/>
            <person name="Ohm R."/>
            <person name="Sun H."/>
            <person name="Tunlid A."/>
            <person name="Henrissat B."/>
            <person name="Grigoriev I.V."/>
            <person name="Hibbett D.S."/>
            <person name="Martin F."/>
        </authorList>
    </citation>
    <scope>NUCLEOTIDE SEQUENCE [LARGE SCALE GENOMIC DNA]</scope>
    <source>
        <strain evidence="4">MAFF 305830</strain>
    </source>
</reference>
<dbReference type="Gene3D" id="3.30.70.2760">
    <property type="match status" value="1"/>
</dbReference>
<accession>A0A0C2XTX7</accession>
<dbReference type="EMBL" id="KN824280">
    <property type="protein sequence ID" value="KIM32352.1"/>
    <property type="molecule type" value="Genomic_DNA"/>
</dbReference>
<feature type="region of interest" description="Disordered" evidence="1">
    <location>
        <begin position="496"/>
        <end position="574"/>
    </location>
</feature>
<protein>
    <recommendedName>
        <fullName evidence="2">HD domain-containing protein</fullName>
    </recommendedName>
</protein>
<gene>
    <name evidence="3" type="ORF">M408DRAFT_326950</name>
</gene>
<dbReference type="GO" id="GO:0006203">
    <property type="term" value="P:dGTP catabolic process"/>
    <property type="evidence" value="ECO:0007669"/>
    <property type="project" value="TreeGrafter"/>
</dbReference>
<evidence type="ECO:0000313" key="3">
    <source>
        <dbReference type="EMBL" id="KIM32352.1"/>
    </source>
</evidence>
<dbReference type="SUPFAM" id="SSF109604">
    <property type="entry name" value="HD-domain/PDEase-like"/>
    <property type="match status" value="1"/>
</dbReference>
<dbReference type="Proteomes" id="UP000054097">
    <property type="component" value="Unassembled WGS sequence"/>
</dbReference>
<evidence type="ECO:0000259" key="2">
    <source>
        <dbReference type="PROSITE" id="PS51831"/>
    </source>
</evidence>
<proteinExistence type="predicted"/>
<dbReference type="SMART" id="SM00471">
    <property type="entry name" value="HDc"/>
    <property type="match status" value="1"/>
</dbReference>
<feature type="domain" description="HD" evidence="2">
    <location>
        <begin position="72"/>
        <end position="205"/>
    </location>
</feature>
<dbReference type="CDD" id="cd00077">
    <property type="entry name" value="HDc"/>
    <property type="match status" value="1"/>
</dbReference>
<dbReference type="InterPro" id="IPR006674">
    <property type="entry name" value="HD_domain"/>
</dbReference>
<organism evidence="3 4">
    <name type="scientific">Serendipita vermifera MAFF 305830</name>
    <dbReference type="NCBI Taxonomy" id="933852"/>
    <lineage>
        <taxon>Eukaryota</taxon>
        <taxon>Fungi</taxon>
        <taxon>Dikarya</taxon>
        <taxon>Basidiomycota</taxon>
        <taxon>Agaricomycotina</taxon>
        <taxon>Agaricomycetes</taxon>
        <taxon>Sebacinales</taxon>
        <taxon>Serendipitaceae</taxon>
        <taxon>Serendipita</taxon>
    </lineage>
</organism>
<dbReference type="InterPro" id="IPR003607">
    <property type="entry name" value="HD/PDEase_dom"/>
</dbReference>
<dbReference type="AlphaFoldDB" id="A0A0C2XTX7"/>
<dbReference type="GO" id="GO:0005634">
    <property type="term" value="C:nucleus"/>
    <property type="evidence" value="ECO:0007669"/>
    <property type="project" value="TreeGrafter"/>
</dbReference>
<dbReference type="Pfam" id="PF19276">
    <property type="entry name" value="HD_assoc_2"/>
    <property type="match status" value="1"/>
</dbReference>
<dbReference type="Gene3D" id="1.10.3210.10">
    <property type="entry name" value="Hypothetical protein af1432"/>
    <property type="match status" value="1"/>
</dbReference>
<keyword evidence="4" id="KW-1185">Reference proteome</keyword>
<name>A0A0C2XTX7_SERVB</name>
<dbReference type="InterPro" id="IPR050135">
    <property type="entry name" value="dGTPase-like"/>
</dbReference>
<dbReference type="PROSITE" id="PS51831">
    <property type="entry name" value="HD"/>
    <property type="match status" value="1"/>
</dbReference>
<dbReference type="STRING" id="933852.A0A0C2XTX7"/>
<feature type="compositionally biased region" description="Polar residues" evidence="1">
    <location>
        <begin position="518"/>
        <end position="527"/>
    </location>
</feature>